<dbReference type="OMA" id="IDWQSVW"/>
<comment type="caution">
    <text evidence="2">The sequence shown here is derived from an EMBL/GenBank/DDBJ whole genome shotgun (WGS) entry which is preliminary data.</text>
</comment>
<reference evidence="2 3" key="1">
    <citation type="submission" date="2014-02" db="EMBL/GenBank/DDBJ databases">
        <title>The Genome Sequence of Trichophyton interdigitale MR816.</title>
        <authorList>
            <consortium name="The Broad Institute Genomics Platform"/>
            <person name="Cuomo C.A."/>
            <person name="White T.C."/>
            <person name="Graser Y."/>
            <person name="Martinez-Rossi N."/>
            <person name="Heitman J."/>
            <person name="Young S.K."/>
            <person name="Zeng Q."/>
            <person name="Gargeya S."/>
            <person name="Abouelleil A."/>
            <person name="Alvarado L."/>
            <person name="Chapman S.B."/>
            <person name="Gainer-Dewar J."/>
            <person name="Goldberg J."/>
            <person name="Griggs A."/>
            <person name="Gujja S."/>
            <person name="Hansen M."/>
            <person name="Howarth C."/>
            <person name="Imamovic A."/>
            <person name="Larimer J."/>
            <person name="Martinez D."/>
            <person name="Murphy C."/>
            <person name="Pearson M.D."/>
            <person name="Persinoti G."/>
            <person name="Poon T."/>
            <person name="Priest M."/>
            <person name="Roberts A.D."/>
            <person name="Saif S."/>
            <person name="Shea T.D."/>
            <person name="Sykes S.N."/>
            <person name="Wortman J."/>
            <person name="Nusbaum C."/>
            <person name="Birren B."/>
        </authorList>
    </citation>
    <scope>NUCLEOTIDE SEQUENCE [LARGE SCALE GENOMIC DNA]</scope>
    <source>
        <strain evidence="2 3">MR816</strain>
    </source>
</reference>
<sequence>MDVLLPQTVQKTMVTVRPRLFLRALKSRVPEEHSTTDLFSYTTGRWLWREKEQLFERYRRFSVGELQAITARTLGSQACVSISKIGEGNFNKVFRLVMDDGAVAIARIPHPNAGPPRYTTMSEVATMEFVRSMLKIPVPKVLAWSSCSDNSVGAEYIIMEEAKGTQLSQMWDEMKLHDRSEIIDDIVSIEQKLLSVTFGGYGSLYFAKDAFPGCQPADISGDIAQGIKDEVRKQFVIGPTTRREFWEKERALMNLDRGPWKSASGYVESIAHREIAWISQYARRDSIMSGYPRGKGSQKSPQDHIALLEKYLSVVSRLLPDDTELVRPALWHPDIHDGNIFTQDGRISSLIDWQSVWIAPLLLQARTPRLIDYHGEIQLRLPEDFKTLPEEERDRVRDQVQRSIQVYLYEDRTARVNPLLDRAIRKPHGKTLAQLVSFAGNSWDDHIVPLRDTLIDVERDWPKIFESGECPYRFSHEERSEHGEESKGYGAAQAFWERLQSRVQSDGWTTVEDFDDAVEYFSQLREAGLASLEGDERDEFEAWTRFVEARRAERDEQVCDRY</sequence>
<keyword evidence="3" id="KW-1185">Reference proteome</keyword>
<dbReference type="HOGENOM" id="CLU_019189_13_1_1"/>
<dbReference type="PANTHER" id="PTHR36091">
    <property type="entry name" value="ALTERED INHERITANCE OF MITOCHONDRIA PROTEIN 9, MITOCHONDRIAL"/>
    <property type="match status" value="1"/>
</dbReference>
<protein>
    <recommendedName>
        <fullName evidence="1">Aminoglycoside phosphotransferase domain-containing protein</fullName>
    </recommendedName>
</protein>
<evidence type="ECO:0000313" key="2">
    <source>
        <dbReference type="EMBL" id="KDB20938.1"/>
    </source>
</evidence>
<dbReference type="EMBL" id="AOKY01000649">
    <property type="protein sequence ID" value="KDB20938.1"/>
    <property type="molecule type" value="Genomic_DNA"/>
</dbReference>
<dbReference type="InterPro" id="IPR051035">
    <property type="entry name" value="Mito_inheritance_9"/>
</dbReference>
<dbReference type="Pfam" id="PF01636">
    <property type="entry name" value="APH"/>
    <property type="match status" value="1"/>
</dbReference>
<dbReference type="Proteomes" id="UP000024533">
    <property type="component" value="Unassembled WGS sequence"/>
</dbReference>
<dbReference type="InterPro" id="IPR011009">
    <property type="entry name" value="Kinase-like_dom_sf"/>
</dbReference>
<evidence type="ECO:0000313" key="3">
    <source>
        <dbReference type="Proteomes" id="UP000024533"/>
    </source>
</evidence>
<dbReference type="AlphaFoldDB" id="A0A059IZQ5"/>
<dbReference type="GO" id="GO:0005739">
    <property type="term" value="C:mitochondrion"/>
    <property type="evidence" value="ECO:0007669"/>
    <property type="project" value="TreeGrafter"/>
</dbReference>
<organism evidence="2 3">
    <name type="scientific">Trichophyton interdigitale (strain MR816)</name>
    <dbReference type="NCBI Taxonomy" id="1215338"/>
    <lineage>
        <taxon>Eukaryota</taxon>
        <taxon>Fungi</taxon>
        <taxon>Dikarya</taxon>
        <taxon>Ascomycota</taxon>
        <taxon>Pezizomycotina</taxon>
        <taxon>Eurotiomycetes</taxon>
        <taxon>Eurotiomycetidae</taxon>
        <taxon>Onygenales</taxon>
        <taxon>Arthrodermataceae</taxon>
        <taxon>Trichophyton</taxon>
    </lineage>
</organism>
<accession>A0A059IZQ5</accession>
<evidence type="ECO:0000259" key="1">
    <source>
        <dbReference type="Pfam" id="PF01636"/>
    </source>
</evidence>
<name>A0A059IZQ5_TRIIM</name>
<dbReference type="PANTHER" id="PTHR36091:SF2">
    <property type="entry name" value="AMINOGLYCOSIDE PHOSPHOTRANSFERASE DOMAIN-CONTAINING PROTEIN"/>
    <property type="match status" value="1"/>
</dbReference>
<proteinExistence type="predicted"/>
<dbReference type="STRING" id="1215338.A0A059IZQ5"/>
<gene>
    <name evidence="2" type="ORF">H109_07122</name>
</gene>
<dbReference type="SUPFAM" id="SSF56112">
    <property type="entry name" value="Protein kinase-like (PK-like)"/>
    <property type="match status" value="1"/>
</dbReference>
<feature type="domain" description="Aminoglycoside phosphotransferase" evidence="1">
    <location>
        <begin position="82"/>
        <end position="360"/>
    </location>
</feature>
<dbReference type="InterPro" id="IPR002575">
    <property type="entry name" value="Aminoglycoside_PTrfase"/>
</dbReference>
<dbReference type="OrthoDB" id="2968323at2759"/>